<dbReference type="EMBL" id="CP003969">
    <property type="protein sequence ID" value="AGP41447.1"/>
    <property type="molecule type" value="Genomic_DNA"/>
</dbReference>
<evidence type="ECO:0000313" key="2">
    <source>
        <dbReference type="EMBL" id="AGP41447.1"/>
    </source>
</evidence>
<protein>
    <submittedName>
        <fullName evidence="2">Uncharacterized protein</fullName>
    </submittedName>
</protein>
<name>S4Y7Q8_SORCE</name>
<evidence type="ECO:0000313" key="3">
    <source>
        <dbReference type="Proteomes" id="UP000014803"/>
    </source>
</evidence>
<accession>S4Y7Q8</accession>
<dbReference type="AlphaFoldDB" id="S4Y7Q8"/>
<feature type="compositionally biased region" description="Polar residues" evidence="1">
    <location>
        <begin position="1"/>
        <end position="12"/>
    </location>
</feature>
<dbReference type="PATRIC" id="fig|1254432.3.peg.10704"/>
<dbReference type="KEGG" id="scu:SCE1572_47355"/>
<evidence type="ECO:0000256" key="1">
    <source>
        <dbReference type="SAM" id="MobiDB-lite"/>
    </source>
</evidence>
<reference evidence="2 3" key="1">
    <citation type="journal article" date="2013" name="Sci. Rep.">
        <title>Extraordinary expansion of a Sorangium cellulosum genome from an alkaline milieu.</title>
        <authorList>
            <person name="Han K."/>
            <person name="Li Z.F."/>
            <person name="Peng R."/>
            <person name="Zhu L.P."/>
            <person name="Zhou T."/>
            <person name="Wang L.G."/>
            <person name="Li S.G."/>
            <person name="Zhang X.B."/>
            <person name="Hu W."/>
            <person name="Wu Z.H."/>
            <person name="Qin N."/>
            <person name="Li Y.Z."/>
        </authorList>
    </citation>
    <scope>NUCLEOTIDE SEQUENCE [LARGE SCALE GENOMIC DNA]</scope>
    <source>
        <strain evidence="2 3">So0157-2</strain>
    </source>
</reference>
<proteinExistence type="predicted"/>
<dbReference type="Proteomes" id="UP000014803">
    <property type="component" value="Chromosome"/>
</dbReference>
<organism evidence="2 3">
    <name type="scientific">Sorangium cellulosum So0157-2</name>
    <dbReference type="NCBI Taxonomy" id="1254432"/>
    <lineage>
        <taxon>Bacteria</taxon>
        <taxon>Pseudomonadati</taxon>
        <taxon>Myxococcota</taxon>
        <taxon>Polyangia</taxon>
        <taxon>Polyangiales</taxon>
        <taxon>Polyangiaceae</taxon>
        <taxon>Sorangium</taxon>
    </lineage>
</organism>
<feature type="region of interest" description="Disordered" evidence="1">
    <location>
        <begin position="1"/>
        <end position="43"/>
    </location>
</feature>
<sequence length="43" mass="4241">MSASTAEETTSHGVAADRGSSGLGAVRGRRELVASSPRAEPAG</sequence>
<dbReference type="HOGENOM" id="CLU_3239741_0_0_7"/>
<gene>
    <name evidence="2" type="ORF">SCE1572_47355</name>
</gene>